<accession>A0ABZ1DQ34</accession>
<dbReference type="EMBL" id="CP140639">
    <property type="protein sequence ID" value="WRW37592.1"/>
    <property type="molecule type" value="Genomic_DNA"/>
</dbReference>
<dbReference type="InterPro" id="IPR014942">
    <property type="entry name" value="AbiEii"/>
</dbReference>
<dbReference type="RefSeq" id="WP_193444867.1">
    <property type="nucleotide sequence ID" value="NZ_BSOQ01000042.1"/>
</dbReference>
<dbReference type="Proteomes" id="UP001322785">
    <property type="component" value="Plasmid pRinCIP108029a"/>
</dbReference>
<organism evidence="1 2">
    <name type="scientific">Rhizobium indigoferae</name>
    <dbReference type="NCBI Taxonomy" id="158891"/>
    <lineage>
        <taxon>Bacteria</taxon>
        <taxon>Pseudomonadati</taxon>
        <taxon>Pseudomonadota</taxon>
        <taxon>Alphaproteobacteria</taxon>
        <taxon>Hyphomicrobiales</taxon>
        <taxon>Rhizobiaceae</taxon>
        <taxon>Rhizobium/Agrobacterium group</taxon>
        <taxon>Rhizobium</taxon>
    </lineage>
</organism>
<evidence type="ECO:0000313" key="2">
    <source>
        <dbReference type="Proteomes" id="UP001322785"/>
    </source>
</evidence>
<dbReference type="Pfam" id="PF08843">
    <property type="entry name" value="AbiEii"/>
    <property type="match status" value="1"/>
</dbReference>
<keyword evidence="1" id="KW-0808">Transferase</keyword>
<protein>
    <submittedName>
        <fullName evidence="1">Nucleotidyl transferase AbiEii/AbiGii toxin family protein</fullName>
    </submittedName>
</protein>
<name>A0ABZ1DQ34_9HYPH</name>
<gene>
    <name evidence="1" type="ORF">U5G49_007181</name>
</gene>
<dbReference type="GO" id="GO:0016740">
    <property type="term" value="F:transferase activity"/>
    <property type="evidence" value="ECO:0007669"/>
    <property type="project" value="UniProtKB-KW"/>
</dbReference>
<sequence>MAKEIRNVGASVRARLLQLAKASGQSFDLVLTRFALERLLFRLSQSPHAGRFVLKRAMLMMSWFDNPHRGTRDLDLLGFGDPSPDPMLETFREILAQEADDGVTFDADTLHVDRIREALDYGGLRLRVIASISGARINLTIDIGFGDALEPGVEVLDYPSMLDFPMPRLRAYARETVIAEKFQAMVMLGRGDSRMKDFYDIWILSRSFDFSDDRLAHAIAATFDRRETSIPIDLPDALTDAFAKDQQKQRQWRAFVEGVAHNPSDLTDVIAEIVTFLMPHAVAATRLRGYEATRLRGYEATRLDE</sequence>
<keyword evidence="2" id="KW-1185">Reference proteome</keyword>
<keyword evidence="1" id="KW-0614">Plasmid</keyword>
<proteinExistence type="predicted"/>
<evidence type="ECO:0000313" key="1">
    <source>
        <dbReference type="EMBL" id="WRW37592.1"/>
    </source>
</evidence>
<geneLocation type="plasmid" evidence="1 2">
    <name>pRinCIP108029a</name>
</geneLocation>
<reference evidence="1 2" key="1">
    <citation type="submission" date="2023-12" db="EMBL/GenBank/DDBJ databases">
        <authorList>
            <person name="Menendez E."/>
            <person name="Kaur S."/>
            <person name="Flores-Felix J.D."/>
            <person name="diCenzo G.C."/>
            <person name="Peix A."/>
            <person name="Velazquez E."/>
        </authorList>
    </citation>
    <scope>NUCLEOTIDE SEQUENCE [LARGE SCALE GENOMIC DNA]</scope>
    <source>
        <strain evidence="1 2">CIP 108029</strain>
        <plasmid evidence="1 2">pRinCIP108029a</plasmid>
    </source>
</reference>